<protein>
    <submittedName>
        <fullName evidence="5">Molybdenum cofactor guanylyltransferase</fullName>
    </submittedName>
</protein>
<sequence>MGTSFDAVVLAGGRARRLGGASKPEVAVGGRALVDHVLDATTGAGRTVLVAPDRLVRPGVVTVLEDPPDGGPAAGLAAGLTALGPDGAPLVLVLACDVPLASRVVPALLEAATKAPDGARLVDEDGRAQHLLAVYTRAALDQAVARHGGPTGVRGLPVRALLDGLRLTDVTDLEGGGLDADTWDDVRRLDAQLGAAAPVAGSDGPGQRPAAPAARGRHHEERPMSEDPRRAPGADLPVWTSALAVALGVDPSLVDVVDVLDVAGEVAHQVARPAAPLSLFVAGIAVGAAGGSPEAVADVLARVRAAAAAWGADGPTA</sequence>
<dbReference type="GO" id="GO:0016779">
    <property type="term" value="F:nucleotidyltransferase activity"/>
    <property type="evidence" value="ECO:0007669"/>
    <property type="project" value="UniProtKB-KW"/>
</dbReference>
<dbReference type="EMBL" id="BKAL01000005">
    <property type="protein sequence ID" value="GEP69012.1"/>
    <property type="molecule type" value="Genomic_DNA"/>
</dbReference>
<proteinExistence type="predicted"/>
<dbReference type="InterPro" id="IPR029044">
    <property type="entry name" value="Nucleotide-diphossugar_trans"/>
</dbReference>
<evidence type="ECO:0000256" key="2">
    <source>
        <dbReference type="SAM" id="MobiDB-lite"/>
    </source>
</evidence>
<dbReference type="Proteomes" id="UP000321798">
    <property type="component" value="Unassembled WGS sequence"/>
</dbReference>
<evidence type="ECO:0000313" key="5">
    <source>
        <dbReference type="EMBL" id="GEP69012.1"/>
    </source>
</evidence>
<feature type="compositionally biased region" description="Low complexity" evidence="2">
    <location>
        <begin position="205"/>
        <end position="214"/>
    </location>
</feature>
<feature type="domain" description="MobA-like NTP transferase" evidence="3">
    <location>
        <begin position="7"/>
        <end position="149"/>
    </location>
</feature>
<feature type="region of interest" description="Disordered" evidence="2">
    <location>
        <begin position="195"/>
        <end position="232"/>
    </location>
</feature>
<gene>
    <name evidence="5" type="ORF">CSO01_17270</name>
</gene>
<dbReference type="SUPFAM" id="SSF53448">
    <property type="entry name" value="Nucleotide-diphospho-sugar transferases"/>
    <property type="match status" value="1"/>
</dbReference>
<reference evidence="5 6" key="1">
    <citation type="submission" date="2019-07" db="EMBL/GenBank/DDBJ databases">
        <title>Whole genome shotgun sequence of Cellulomonas soli NBRC 109434.</title>
        <authorList>
            <person name="Hosoyama A."/>
            <person name="Uohara A."/>
            <person name="Ohji S."/>
            <person name="Ichikawa N."/>
        </authorList>
    </citation>
    <scope>NUCLEOTIDE SEQUENCE [LARGE SCALE GENOMIC DNA]</scope>
    <source>
        <strain evidence="5 6">NBRC 109434</strain>
    </source>
</reference>
<organism evidence="5 6">
    <name type="scientific">Cellulomonas soli</name>
    <dbReference type="NCBI Taxonomy" id="931535"/>
    <lineage>
        <taxon>Bacteria</taxon>
        <taxon>Bacillati</taxon>
        <taxon>Actinomycetota</taxon>
        <taxon>Actinomycetes</taxon>
        <taxon>Micrococcales</taxon>
        <taxon>Cellulomonadaceae</taxon>
        <taxon>Cellulomonas</taxon>
    </lineage>
</organism>
<evidence type="ECO:0000256" key="1">
    <source>
        <dbReference type="ARBA" id="ARBA00022679"/>
    </source>
</evidence>
<dbReference type="Gene3D" id="3.90.550.10">
    <property type="entry name" value="Spore Coat Polysaccharide Biosynthesis Protein SpsA, Chain A"/>
    <property type="match status" value="1"/>
</dbReference>
<dbReference type="PANTHER" id="PTHR19136:SF81">
    <property type="entry name" value="MOLYBDENUM COFACTOR GUANYLYLTRANSFERASE"/>
    <property type="match status" value="1"/>
</dbReference>
<keyword evidence="5" id="KW-0548">Nucleotidyltransferase</keyword>
<evidence type="ECO:0000259" key="4">
    <source>
        <dbReference type="Pfam" id="PF20058"/>
    </source>
</evidence>
<dbReference type="InterPro" id="IPR025877">
    <property type="entry name" value="MobA-like_NTP_Trfase"/>
</dbReference>
<dbReference type="PANTHER" id="PTHR19136">
    <property type="entry name" value="MOLYBDENUM COFACTOR GUANYLYLTRANSFERASE"/>
    <property type="match status" value="1"/>
</dbReference>
<keyword evidence="6" id="KW-1185">Reference proteome</keyword>
<evidence type="ECO:0000313" key="6">
    <source>
        <dbReference type="Proteomes" id="UP000321798"/>
    </source>
</evidence>
<dbReference type="InterPro" id="IPR045598">
    <property type="entry name" value="DUF6457"/>
</dbReference>
<dbReference type="Pfam" id="PF12804">
    <property type="entry name" value="NTP_transf_3"/>
    <property type="match status" value="1"/>
</dbReference>
<dbReference type="Pfam" id="PF20058">
    <property type="entry name" value="DUF6457"/>
    <property type="match status" value="1"/>
</dbReference>
<feature type="compositionally biased region" description="Basic and acidic residues" evidence="2">
    <location>
        <begin position="218"/>
        <end position="232"/>
    </location>
</feature>
<keyword evidence="1 5" id="KW-0808">Transferase</keyword>
<feature type="domain" description="DUF6457" evidence="4">
    <location>
        <begin position="234"/>
        <end position="313"/>
    </location>
</feature>
<comment type="caution">
    <text evidence="5">The sequence shown here is derived from an EMBL/GenBank/DDBJ whole genome shotgun (WGS) entry which is preliminary data.</text>
</comment>
<dbReference type="AlphaFoldDB" id="A0A512PD02"/>
<accession>A0A512PD02</accession>
<evidence type="ECO:0000259" key="3">
    <source>
        <dbReference type="Pfam" id="PF12804"/>
    </source>
</evidence>
<name>A0A512PD02_9CELL</name>
<dbReference type="RefSeq" id="WP_223203552.1">
    <property type="nucleotide sequence ID" value="NZ_BAABBJ010000003.1"/>
</dbReference>